<keyword evidence="9 10" id="KW-0472">Membrane</keyword>
<dbReference type="HAMAP" id="MF_01959">
    <property type="entry name" value="CcmE"/>
    <property type="match status" value="1"/>
</dbReference>
<evidence type="ECO:0000313" key="13">
    <source>
        <dbReference type="EMBL" id="KJV65902.1"/>
    </source>
</evidence>
<dbReference type="PANTHER" id="PTHR34128:SF2">
    <property type="entry name" value="CYTOCHROME C-TYPE BIOGENESIS PROTEIN CCME HOMOLOG, MITOCHONDRIAL"/>
    <property type="match status" value="1"/>
</dbReference>
<keyword evidence="4 10" id="KW-0479">Metal-binding</keyword>
<feature type="binding site" description="covalent" evidence="10 11">
    <location>
        <position position="120"/>
    </location>
    <ligand>
        <name>heme</name>
        <dbReference type="ChEBI" id="CHEBI:30413"/>
    </ligand>
</feature>
<dbReference type="InterPro" id="IPR012340">
    <property type="entry name" value="NA-bd_OB-fold"/>
</dbReference>
<dbReference type="NCBIfam" id="NF009727">
    <property type="entry name" value="PRK13254.1-1"/>
    <property type="match status" value="1"/>
</dbReference>
<comment type="function">
    <text evidence="10">Heme chaperone required for the biogenesis of c-type cytochromes. Transiently binds heme delivered by CcmC and transfers the heme to apo-cytochromes in a process facilitated by CcmF and CcmH.</text>
</comment>
<evidence type="ECO:0000256" key="7">
    <source>
        <dbReference type="ARBA" id="ARBA00022989"/>
    </source>
</evidence>
<dbReference type="GO" id="GO:0017003">
    <property type="term" value="P:protein-heme linkage"/>
    <property type="evidence" value="ECO:0007669"/>
    <property type="project" value="UniProtKB-UniRule"/>
</dbReference>
<comment type="subcellular location">
    <subcellularLocation>
        <location evidence="10">Cell membrane</location>
        <topology evidence="10">Single-pass type II membrane protein</topology>
    </subcellularLocation>
    <subcellularLocation>
        <location evidence="1">Membrane</location>
    </subcellularLocation>
</comment>
<dbReference type="SUPFAM" id="SSF82093">
    <property type="entry name" value="Heme chaperone CcmE"/>
    <property type="match status" value="1"/>
</dbReference>
<keyword evidence="2 10" id="KW-0349">Heme</keyword>
<evidence type="ECO:0000256" key="12">
    <source>
        <dbReference type="SAM" id="Phobius"/>
    </source>
</evidence>
<comment type="caution">
    <text evidence="13">The sequence shown here is derived from an EMBL/GenBank/DDBJ whole genome shotgun (WGS) entry which is preliminary data.</text>
</comment>
<evidence type="ECO:0000256" key="11">
    <source>
        <dbReference type="PIRSR" id="PIRSR604329-50"/>
    </source>
</evidence>
<proteinExistence type="inferred from homology"/>
<dbReference type="GO" id="GO:0017004">
    <property type="term" value="P:cytochrome complex assembly"/>
    <property type="evidence" value="ECO:0007669"/>
    <property type="project" value="UniProtKB-KW"/>
</dbReference>
<dbReference type="EMBL" id="LANU01000001">
    <property type="protein sequence ID" value="KJV65902.1"/>
    <property type="molecule type" value="Genomic_DNA"/>
</dbReference>
<name>A0A0F3NDV7_9RICK</name>
<feature type="topological domain" description="Extracellular" evidence="10">
    <location>
        <begin position="29"/>
        <end position="138"/>
    </location>
</feature>
<dbReference type="GO" id="GO:0005886">
    <property type="term" value="C:plasma membrane"/>
    <property type="evidence" value="ECO:0007669"/>
    <property type="project" value="UniProtKB-SubCell"/>
</dbReference>
<comment type="similarity">
    <text evidence="10">Belongs to the CcmE/CycJ family.</text>
</comment>
<dbReference type="Pfam" id="PF03100">
    <property type="entry name" value="CcmE"/>
    <property type="match status" value="1"/>
</dbReference>
<dbReference type="PATRIC" id="fig|1359167.3.peg.81"/>
<evidence type="ECO:0000256" key="8">
    <source>
        <dbReference type="ARBA" id="ARBA00023004"/>
    </source>
</evidence>
<keyword evidence="5 10" id="KW-0201">Cytochrome c-type biogenesis</keyword>
<dbReference type="RefSeq" id="WP_045804501.1">
    <property type="nucleotide sequence ID" value="NZ_LANU01000001.1"/>
</dbReference>
<evidence type="ECO:0000256" key="2">
    <source>
        <dbReference type="ARBA" id="ARBA00022617"/>
    </source>
</evidence>
<evidence type="ECO:0000256" key="6">
    <source>
        <dbReference type="ARBA" id="ARBA00022968"/>
    </source>
</evidence>
<organism evidence="13 14">
    <name type="scientific">Ehrlichia cf. muris str. EmCRT</name>
    <dbReference type="NCBI Taxonomy" id="1359167"/>
    <lineage>
        <taxon>Bacteria</taxon>
        <taxon>Pseudomonadati</taxon>
        <taxon>Pseudomonadota</taxon>
        <taxon>Alphaproteobacteria</taxon>
        <taxon>Rickettsiales</taxon>
        <taxon>Anaplasmataceae</taxon>
        <taxon>Ehrlichia</taxon>
    </lineage>
</organism>
<dbReference type="PANTHER" id="PTHR34128">
    <property type="entry name" value="CYTOCHROME C-TYPE BIOGENESIS PROTEIN CCME HOMOLOG, MITOCHONDRIAL"/>
    <property type="match status" value="1"/>
</dbReference>
<dbReference type="InterPro" id="IPR004329">
    <property type="entry name" value="CcmE"/>
</dbReference>
<dbReference type="InterPro" id="IPR036127">
    <property type="entry name" value="CcmE-like_sf"/>
</dbReference>
<feature type="transmembrane region" description="Helical" evidence="12">
    <location>
        <begin position="7"/>
        <end position="26"/>
    </location>
</feature>
<dbReference type="Gene3D" id="2.40.50.140">
    <property type="entry name" value="Nucleic acid-binding proteins"/>
    <property type="match status" value="1"/>
</dbReference>
<accession>A0A0F3NDV7</accession>
<evidence type="ECO:0000256" key="3">
    <source>
        <dbReference type="ARBA" id="ARBA00022692"/>
    </source>
</evidence>
<dbReference type="GO" id="GO:0046872">
    <property type="term" value="F:metal ion binding"/>
    <property type="evidence" value="ECO:0007669"/>
    <property type="project" value="UniProtKB-KW"/>
</dbReference>
<reference evidence="13 14" key="1">
    <citation type="submission" date="2015-02" db="EMBL/GenBank/DDBJ databases">
        <title>Genome Sequencing of Rickettsiales.</title>
        <authorList>
            <person name="Daugherty S.C."/>
            <person name="Su Q."/>
            <person name="Abolude K."/>
            <person name="Beier-Sexton M."/>
            <person name="Carlyon J.A."/>
            <person name="Carter R."/>
            <person name="Day N.P."/>
            <person name="Dumler S.J."/>
            <person name="Dyachenko V."/>
            <person name="Godinez A."/>
            <person name="Kurtti T.J."/>
            <person name="Lichay M."/>
            <person name="Mullins K.E."/>
            <person name="Ott S."/>
            <person name="Pappas-Brown V."/>
            <person name="Paris D.H."/>
            <person name="Patel P."/>
            <person name="Richards A.L."/>
            <person name="Sadzewicz L."/>
            <person name="Sears K."/>
            <person name="Seidman D."/>
            <person name="Sengamalay N."/>
            <person name="Stenos J."/>
            <person name="Tallon L.J."/>
            <person name="Vincent G."/>
            <person name="Fraser C.M."/>
            <person name="Munderloh U."/>
            <person name="Dunning-Hotopp J.C."/>
        </authorList>
    </citation>
    <scope>NUCLEOTIDE SEQUENCE [LARGE SCALE GENOMIC DNA]</scope>
    <source>
        <strain evidence="13 14">EmCRT</strain>
    </source>
</reference>
<dbReference type="AlphaFoldDB" id="A0A0F3NDV7"/>
<keyword evidence="6 10" id="KW-0735">Signal-anchor</keyword>
<evidence type="ECO:0000256" key="9">
    <source>
        <dbReference type="ARBA" id="ARBA00023136"/>
    </source>
</evidence>
<keyword evidence="10" id="KW-1003">Cell membrane</keyword>
<sequence>MKKKHKRLLFTAITFIMFGMSVVIVLNNLRNNISFFFTPTEVLSRTVCTNCTIRIGGMVIKGSVEKYNNFISFYITDLENQIKVLYQGILPPLFSEGSWIVAKGKIVNDEFVADEILAKHDENYKPSKYKAKEVVKVL</sequence>
<evidence type="ECO:0000256" key="4">
    <source>
        <dbReference type="ARBA" id="ARBA00022723"/>
    </source>
</evidence>
<evidence type="ECO:0000256" key="1">
    <source>
        <dbReference type="ARBA" id="ARBA00004370"/>
    </source>
</evidence>
<keyword evidence="3 10" id="KW-0812">Transmembrane</keyword>
<feature type="binding site" description="axial binding residue" evidence="10 11">
    <location>
        <position position="124"/>
    </location>
    <ligand>
        <name>heme</name>
        <dbReference type="ChEBI" id="CHEBI:30413"/>
    </ligand>
    <ligandPart>
        <name>Fe</name>
        <dbReference type="ChEBI" id="CHEBI:18248"/>
    </ligandPart>
</feature>
<dbReference type="GO" id="GO:0020037">
    <property type="term" value="F:heme binding"/>
    <property type="evidence" value="ECO:0007669"/>
    <property type="project" value="InterPro"/>
</dbReference>
<keyword evidence="7 10" id="KW-1133">Transmembrane helix</keyword>
<evidence type="ECO:0000313" key="14">
    <source>
        <dbReference type="Proteomes" id="UP000033546"/>
    </source>
</evidence>
<protein>
    <recommendedName>
        <fullName evidence="10">Cytochrome c-type biogenesis protein CcmE</fullName>
    </recommendedName>
    <alternativeName>
        <fullName evidence="10">Cytochrome c maturation protein E</fullName>
    </alternativeName>
    <alternativeName>
        <fullName evidence="10">Heme chaperone CcmE</fullName>
    </alternativeName>
</protein>
<evidence type="ECO:0000256" key="10">
    <source>
        <dbReference type="HAMAP-Rule" id="MF_01959"/>
    </source>
</evidence>
<dbReference type="Proteomes" id="UP000033546">
    <property type="component" value="Unassembled WGS sequence"/>
</dbReference>
<gene>
    <name evidence="10" type="primary">ccmE</name>
    <name evidence="10" type="synonym">cycJ</name>
    <name evidence="13" type="ORF">EMUCRT_0084</name>
</gene>
<feature type="topological domain" description="Cytoplasmic" evidence="10">
    <location>
        <begin position="1"/>
        <end position="7"/>
    </location>
</feature>
<evidence type="ECO:0000256" key="5">
    <source>
        <dbReference type="ARBA" id="ARBA00022748"/>
    </source>
</evidence>
<keyword evidence="8 10" id="KW-0408">Iron</keyword>